<keyword evidence="1" id="KW-0812">Transmembrane</keyword>
<reference evidence="2" key="1">
    <citation type="submission" date="2020-03" db="EMBL/GenBank/DDBJ databases">
        <title>Draft Genome Sequence of Cylindrodendrum hubeiense.</title>
        <authorList>
            <person name="Buettner E."/>
            <person name="Kellner H."/>
        </authorList>
    </citation>
    <scope>NUCLEOTIDE SEQUENCE</scope>
    <source>
        <strain evidence="2">IHI 201604</strain>
    </source>
</reference>
<accession>A0A9P5LBQ2</accession>
<gene>
    <name evidence="2" type="ORF">G7Z17_g2371</name>
</gene>
<keyword evidence="3" id="KW-1185">Reference proteome</keyword>
<organism evidence="2 3">
    <name type="scientific">Cylindrodendrum hubeiense</name>
    <dbReference type="NCBI Taxonomy" id="595255"/>
    <lineage>
        <taxon>Eukaryota</taxon>
        <taxon>Fungi</taxon>
        <taxon>Dikarya</taxon>
        <taxon>Ascomycota</taxon>
        <taxon>Pezizomycotina</taxon>
        <taxon>Sordariomycetes</taxon>
        <taxon>Hypocreomycetidae</taxon>
        <taxon>Hypocreales</taxon>
        <taxon>Nectriaceae</taxon>
        <taxon>Cylindrodendrum</taxon>
    </lineage>
</organism>
<dbReference type="EMBL" id="JAANBB010000023">
    <property type="protein sequence ID" value="KAF7555183.1"/>
    <property type="molecule type" value="Genomic_DNA"/>
</dbReference>
<proteinExistence type="predicted"/>
<sequence>MVPTANRHAGVYQPVGQEQMQRSEPNKCVVSFERSGFRGGLKLCHEIGNFNTLVDMGGLYNFVVMAPELCGTACLFVFVLDPRDKAASIFYRSLVVGAAINTANKPGYAFNTSQLALRRYFGSGQNITHGSMVDLTVPYFAVDLNWIDATSDNRTSKAGWAEFTDVNIWFSIRVDGSTAILRDQPWNASTAFAYASSQAHVFTGKKLVSVKVTTLEANATLADGTRITNETKCPTVSDLFGRLPDVTQHQRGFMTSGEEFAGYDCYLFAEATITAGKYSAKGCNVTSEISKPYADCSIERDDDGVREDWLTLLSLDFMSEVLKYSIMLNYTQPWLSNSLDDYTTGMLTVGYHAAWSGLMAKLGNITESANLWMAEDIVSVSIGHEKIFIWLGMNLTLSVAAILAFVAQRCSRMKTTNDTTLAPLLMNLTEIAHSDRATGLCSVVDLRKEDHKLPRLMWKGQGGNTGSRGDVRSAPCNRRVGFVSDNADGTRSL</sequence>
<evidence type="ECO:0000313" key="2">
    <source>
        <dbReference type="EMBL" id="KAF7555183.1"/>
    </source>
</evidence>
<keyword evidence="1" id="KW-1133">Transmembrane helix</keyword>
<feature type="transmembrane region" description="Helical" evidence="1">
    <location>
        <begin position="387"/>
        <end position="407"/>
    </location>
</feature>
<dbReference type="AlphaFoldDB" id="A0A9P5LBQ2"/>
<evidence type="ECO:0000313" key="3">
    <source>
        <dbReference type="Proteomes" id="UP000722485"/>
    </source>
</evidence>
<keyword evidence="1" id="KW-0472">Membrane</keyword>
<evidence type="ECO:0000256" key="1">
    <source>
        <dbReference type="SAM" id="Phobius"/>
    </source>
</evidence>
<dbReference type="Proteomes" id="UP000722485">
    <property type="component" value="Unassembled WGS sequence"/>
</dbReference>
<name>A0A9P5LBQ2_9HYPO</name>
<dbReference type="OrthoDB" id="5378430at2759"/>
<comment type="caution">
    <text evidence="2">The sequence shown here is derived from an EMBL/GenBank/DDBJ whole genome shotgun (WGS) entry which is preliminary data.</text>
</comment>
<protein>
    <submittedName>
        <fullName evidence="2">Uncharacterized protein</fullName>
    </submittedName>
</protein>